<evidence type="ECO:0000313" key="2">
    <source>
        <dbReference type="Proteomes" id="UP000003254"/>
    </source>
</evidence>
<reference evidence="1 2" key="1">
    <citation type="submission" date="2008-08" db="EMBL/GenBank/DDBJ databases">
        <title>Draft genome sequence of Ruminococcus lactaris ATCC 29176.</title>
        <authorList>
            <person name="Sudarsanam P."/>
            <person name="Ley R."/>
            <person name="Guruge J."/>
            <person name="Turnbaugh P.J."/>
            <person name="Mahowald M."/>
            <person name="Liep D."/>
            <person name="Gordon J."/>
        </authorList>
    </citation>
    <scope>NUCLEOTIDE SEQUENCE [LARGE SCALE GENOMIC DNA]</scope>
    <source>
        <strain evidence="1 2">ATCC 29176</strain>
    </source>
</reference>
<accession>B5CQ04</accession>
<comment type="caution">
    <text evidence="1">The sequence shown here is derived from an EMBL/GenBank/DDBJ whole genome shotgun (WGS) entry which is preliminary data.</text>
</comment>
<proteinExistence type="predicted"/>
<sequence length="95" mass="10338">MMPYLCGGILFSLILQARKTRTKTRDKLKGGSDGLKDTDVMMGLVEVVTGDCFDSAQGTTFGKCTTQFKTCQDYGTTYIPFTGPSVISSFNSIIM</sequence>
<protein>
    <submittedName>
        <fullName evidence="1">Uncharacterized protein</fullName>
    </submittedName>
</protein>
<dbReference type="eggNOG" id="ENOG5033U4K">
    <property type="taxonomic scope" value="Bacteria"/>
</dbReference>
<dbReference type="Proteomes" id="UP000003254">
    <property type="component" value="Unassembled WGS sequence"/>
</dbReference>
<dbReference type="EMBL" id="ABOU02000035">
    <property type="protein sequence ID" value="EDY32605.1"/>
    <property type="molecule type" value="Genomic_DNA"/>
</dbReference>
<dbReference type="HOGENOM" id="CLU_2371076_0_0_9"/>
<reference evidence="1 2" key="2">
    <citation type="submission" date="2008-08" db="EMBL/GenBank/DDBJ databases">
        <authorList>
            <person name="Fulton L."/>
            <person name="Clifton S."/>
            <person name="Fulton B."/>
            <person name="Xu J."/>
            <person name="Minx P."/>
            <person name="Pepin K.H."/>
            <person name="Johnson M."/>
            <person name="Bhonagiri V."/>
            <person name="Nash W.E."/>
            <person name="Mardis E.R."/>
            <person name="Wilson R.K."/>
        </authorList>
    </citation>
    <scope>NUCLEOTIDE SEQUENCE [LARGE SCALE GENOMIC DNA]</scope>
    <source>
        <strain evidence="1 2">ATCC 29176</strain>
    </source>
</reference>
<organism evidence="1 2">
    <name type="scientific">[Ruminococcus] lactaris ATCC 29176</name>
    <dbReference type="NCBI Taxonomy" id="471875"/>
    <lineage>
        <taxon>Bacteria</taxon>
        <taxon>Bacillati</taxon>
        <taxon>Bacillota</taxon>
        <taxon>Clostridia</taxon>
        <taxon>Lachnospirales</taxon>
        <taxon>Lachnospiraceae</taxon>
        <taxon>Mediterraneibacter</taxon>
    </lineage>
</organism>
<keyword evidence="2" id="KW-1185">Reference proteome</keyword>
<gene>
    <name evidence="1" type="ORF">RUMLAC_01549</name>
</gene>
<dbReference type="AlphaFoldDB" id="B5CQ04"/>
<evidence type="ECO:0000313" key="1">
    <source>
        <dbReference type="EMBL" id="EDY32605.1"/>
    </source>
</evidence>
<name>B5CQ04_9FIRM</name>